<feature type="compositionally biased region" description="Polar residues" evidence="1">
    <location>
        <begin position="727"/>
        <end position="736"/>
    </location>
</feature>
<name>A0A319DM09_9EURO</name>
<evidence type="ECO:0000313" key="3">
    <source>
        <dbReference type="Proteomes" id="UP000247810"/>
    </source>
</evidence>
<dbReference type="AlphaFoldDB" id="A0A319DM09"/>
<sequence>MTKFQFLFTDEESRLAKERHLKYKGTAKVDINDISFHPTVSRQIDNGKLERLRRIFRTEGCRRLDINNQVTAVVSGEHLQSALERVGIAAEALMTNSPDQLPQLHFPAGQLECLHGLHRITAGKDFLPPADRWWPIDIYLEDLSDTLRKSLLDEYSNETPPSDGEVYRKIRQYSNEHNARFRKRWWSRLSPNKERRLKALWRHEEFRDAFDKLLVIPGIWGGMRIGSLSKLMALKCDEEILNYLEFIRDFWSSLLDDNPSALMRVDHRTVERLQLKAPGSSGEDRLEVEGLIQSGQIFSEFTSSERDAIWAKLQCFDRIVPSLYTFFEDLKYFSCCAQCIQWLLITDKYHPTFRITMLNMLDHPAGEAHAATDGSGTECLIQVSNTKFGMIQCDQIKRFDLSYRQLWLYAMRHYPQMAKDTGGDNLAKAPSEKADEAVVHEMAALALRLGFKSKKINELMALSPDRQIARAALLKARKPGRYWYNPEQLDHFIDRIVSYFSKAHPCEGETAEDHVADPWTGQDGRCGLPRLRVHRQDRPFLFLDHMHAESGWAGDQISTLFIRRCVYFAFFGLSSSTSSAQLGVYTPSDLAPAEPLPASPLFCPSDAPDGAMAEKEAEIERLRSEAQAQALGQQRLVREVQEISSELATLKSLLSVSEEKLRREVEQATGQDHRYHEAEIKICEQHAEIDSLRHQLAEQANATARLEEAMKEKAAQQAQASELHGVQGTTQSTSDQECQRQDTQEPEDSSARPESDETTGMEQIHQDTQNNRKRPTTQFNFDELVRPVRPNLKVSEAAAGKQSKMITIKLIMYERGKWTRTDNIECNLFDPSSFETVLFKYKRKYRRLGESKVLKFYDTKLRAILIKNCLQAACFDDKHAILMSAETFPNSKEFQESVQQMLNTIDDGGQPAATIRPNSQEFYQSVQQMRESYSNFGETPGTMKAQTKTQMSNLAKNYAMCVYRPASNYNKIY</sequence>
<dbReference type="EMBL" id="KZ825810">
    <property type="protein sequence ID" value="PYH98615.1"/>
    <property type="molecule type" value="Genomic_DNA"/>
</dbReference>
<dbReference type="STRING" id="1448320.A0A319DM09"/>
<evidence type="ECO:0000313" key="2">
    <source>
        <dbReference type="EMBL" id="PYH98615.1"/>
    </source>
</evidence>
<proteinExistence type="predicted"/>
<dbReference type="VEuPathDB" id="FungiDB:BO71DRAFT_438058"/>
<feature type="compositionally biased region" description="Polar residues" evidence="1">
    <location>
        <begin position="758"/>
        <end position="769"/>
    </location>
</feature>
<organism evidence="2 3">
    <name type="scientific">Aspergillus ellipticus CBS 707.79</name>
    <dbReference type="NCBI Taxonomy" id="1448320"/>
    <lineage>
        <taxon>Eukaryota</taxon>
        <taxon>Fungi</taxon>
        <taxon>Dikarya</taxon>
        <taxon>Ascomycota</taxon>
        <taxon>Pezizomycotina</taxon>
        <taxon>Eurotiomycetes</taxon>
        <taxon>Eurotiomycetidae</taxon>
        <taxon>Eurotiales</taxon>
        <taxon>Aspergillaceae</taxon>
        <taxon>Aspergillus</taxon>
        <taxon>Aspergillus subgen. Circumdati</taxon>
    </lineage>
</organism>
<dbReference type="InterPro" id="IPR022198">
    <property type="entry name" value="DUF3723"/>
</dbReference>
<feature type="compositionally biased region" description="Basic and acidic residues" evidence="1">
    <location>
        <begin position="737"/>
        <end position="755"/>
    </location>
</feature>
<protein>
    <submittedName>
        <fullName evidence="2">Uncharacterized protein</fullName>
    </submittedName>
</protein>
<evidence type="ECO:0000256" key="1">
    <source>
        <dbReference type="SAM" id="MobiDB-lite"/>
    </source>
</evidence>
<feature type="region of interest" description="Disordered" evidence="1">
    <location>
        <begin position="708"/>
        <end position="777"/>
    </location>
</feature>
<gene>
    <name evidence="2" type="ORF">BO71DRAFT_438058</name>
</gene>
<dbReference type="Pfam" id="PF12520">
    <property type="entry name" value="DUF3723"/>
    <property type="match status" value="1"/>
</dbReference>
<reference evidence="2 3" key="1">
    <citation type="submission" date="2018-02" db="EMBL/GenBank/DDBJ databases">
        <title>The genomes of Aspergillus section Nigri reveals drivers in fungal speciation.</title>
        <authorList>
            <consortium name="DOE Joint Genome Institute"/>
            <person name="Vesth T.C."/>
            <person name="Nybo J."/>
            <person name="Theobald S."/>
            <person name="Brandl J."/>
            <person name="Frisvad J.C."/>
            <person name="Nielsen K.F."/>
            <person name="Lyhne E.K."/>
            <person name="Kogle M.E."/>
            <person name="Kuo A."/>
            <person name="Riley R."/>
            <person name="Clum A."/>
            <person name="Nolan M."/>
            <person name="Lipzen A."/>
            <person name="Salamov A."/>
            <person name="Henrissat B."/>
            <person name="Wiebenga A."/>
            <person name="De vries R.P."/>
            <person name="Grigoriev I.V."/>
            <person name="Mortensen U.H."/>
            <person name="Andersen M.R."/>
            <person name="Baker S.E."/>
        </authorList>
    </citation>
    <scope>NUCLEOTIDE SEQUENCE [LARGE SCALE GENOMIC DNA]</scope>
    <source>
        <strain evidence="2 3">CBS 707.79</strain>
    </source>
</reference>
<dbReference type="Proteomes" id="UP000247810">
    <property type="component" value="Unassembled WGS sequence"/>
</dbReference>
<dbReference type="OrthoDB" id="4227485at2759"/>
<accession>A0A319DM09</accession>
<keyword evidence="3" id="KW-1185">Reference proteome</keyword>